<feature type="region of interest" description="Disordered" evidence="1">
    <location>
        <begin position="261"/>
        <end position="305"/>
    </location>
</feature>
<comment type="caution">
    <text evidence="2">The sequence shown here is derived from an EMBL/GenBank/DDBJ whole genome shotgun (WGS) entry which is preliminary data.</text>
</comment>
<feature type="compositionally biased region" description="Acidic residues" evidence="1">
    <location>
        <begin position="261"/>
        <end position="297"/>
    </location>
</feature>
<keyword evidence="3" id="KW-1185">Reference proteome</keyword>
<dbReference type="Proteomes" id="UP000235388">
    <property type="component" value="Unassembled WGS sequence"/>
</dbReference>
<accession>A0A2N5VW05</accession>
<evidence type="ECO:0000313" key="3">
    <source>
        <dbReference type="Proteomes" id="UP000235388"/>
    </source>
</evidence>
<name>A0A2N5VW05_9BASI</name>
<evidence type="ECO:0000313" key="2">
    <source>
        <dbReference type="EMBL" id="PLW54161.1"/>
    </source>
</evidence>
<evidence type="ECO:0000256" key="1">
    <source>
        <dbReference type="SAM" id="MobiDB-lite"/>
    </source>
</evidence>
<gene>
    <name evidence="2" type="ORF">PCANC_06463</name>
</gene>
<protein>
    <submittedName>
        <fullName evidence="2">Uncharacterized protein</fullName>
    </submittedName>
</protein>
<reference evidence="2 3" key="1">
    <citation type="submission" date="2017-11" db="EMBL/GenBank/DDBJ databases">
        <title>De novo assembly and phasing of dikaryotic genomes from two isolates of Puccinia coronata f. sp. avenae, the causal agent of oat crown rust.</title>
        <authorList>
            <person name="Miller M.E."/>
            <person name="Zhang Y."/>
            <person name="Omidvar V."/>
            <person name="Sperschneider J."/>
            <person name="Schwessinger B."/>
            <person name="Raley C."/>
            <person name="Palmer J.M."/>
            <person name="Garnica D."/>
            <person name="Upadhyaya N."/>
            <person name="Rathjen J."/>
            <person name="Taylor J.M."/>
            <person name="Park R.F."/>
            <person name="Dodds P.N."/>
            <person name="Hirsch C.D."/>
            <person name="Kianian S.F."/>
            <person name="Figueroa M."/>
        </authorList>
    </citation>
    <scope>NUCLEOTIDE SEQUENCE [LARGE SCALE GENOMIC DNA]</scope>
    <source>
        <strain evidence="2">12NC29</strain>
    </source>
</reference>
<proteinExistence type="predicted"/>
<dbReference type="AlphaFoldDB" id="A0A2N5VW05"/>
<organism evidence="2 3">
    <name type="scientific">Puccinia coronata f. sp. avenae</name>
    <dbReference type="NCBI Taxonomy" id="200324"/>
    <lineage>
        <taxon>Eukaryota</taxon>
        <taxon>Fungi</taxon>
        <taxon>Dikarya</taxon>
        <taxon>Basidiomycota</taxon>
        <taxon>Pucciniomycotina</taxon>
        <taxon>Pucciniomycetes</taxon>
        <taxon>Pucciniales</taxon>
        <taxon>Pucciniaceae</taxon>
        <taxon>Puccinia</taxon>
    </lineage>
</organism>
<sequence length="305" mass="35124">MIRKEVQVPRTDPLAATQTYNASGQHLLRQTGNTYDPEGHYYNKEDLENSVLASAWSESDNNEEDSEWDDQSILDINAYPAYFQFQRFYHQLNFPNPETADSCSTNNDDQSILDINNNPDDFRSQSPYHPLDETNLLDKCSVKMNDHSCHDSSNPFQYPPTPFQLTFFNDDSYSIVRACINNSPQEIQQEDAPRYHTPSELPHDLPKENTNQIAVNPELPGENYCDSYGYVNVQELVDPNYNTDYINKPEDDHIEVGGIYEDENEDGFDNGYDDVFDGGYDDGYDDGGNDNYQEEDFYGYNEDPY</sequence>
<dbReference type="EMBL" id="PGCJ01000050">
    <property type="protein sequence ID" value="PLW54161.1"/>
    <property type="molecule type" value="Genomic_DNA"/>
</dbReference>